<gene>
    <name evidence="4" type="ORF">HMPREF0731_2876</name>
</gene>
<dbReference type="Pfam" id="PF07378">
    <property type="entry name" value="FlbT"/>
    <property type="match status" value="1"/>
</dbReference>
<dbReference type="InterPro" id="IPR009967">
    <property type="entry name" value="Flagellum_FlbT"/>
</dbReference>
<evidence type="ECO:0000256" key="3">
    <source>
        <dbReference type="ARBA" id="ARBA00022884"/>
    </source>
</evidence>
<comment type="caution">
    <text evidence="4">The sequence shown here is derived from an EMBL/GenBank/DDBJ whole genome shotgun (WGS) entry which is preliminary data.</text>
</comment>
<reference evidence="4 5" key="1">
    <citation type="submission" date="2010-04" db="EMBL/GenBank/DDBJ databases">
        <authorList>
            <person name="Qin X."/>
            <person name="Bachman B."/>
            <person name="Battles P."/>
            <person name="Bell A."/>
            <person name="Bess C."/>
            <person name="Bickham C."/>
            <person name="Chaboub L."/>
            <person name="Chen D."/>
            <person name="Coyle M."/>
            <person name="Deiros D.R."/>
            <person name="Dinh H."/>
            <person name="Forbes L."/>
            <person name="Fowler G."/>
            <person name="Francisco L."/>
            <person name="Fu Q."/>
            <person name="Gubbala S."/>
            <person name="Hale W."/>
            <person name="Han Y."/>
            <person name="Hemphill L."/>
            <person name="Highlander S.K."/>
            <person name="Hirani K."/>
            <person name="Hogues M."/>
            <person name="Jackson L."/>
            <person name="Jakkamsetti A."/>
            <person name="Javaid M."/>
            <person name="Jiang H."/>
            <person name="Korchina V."/>
            <person name="Kovar C."/>
            <person name="Lara F."/>
            <person name="Lee S."/>
            <person name="Mata R."/>
            <person name="Mathew T."/>
            <person name="Moen C."/>
            <person name="Morales K."/>
            <person name="Munidasa M."/>
            <person name="Nazareth L."/>
            <person name="Ngo R."/>
            <person name="Nguyen L."/>
            <person name="Okwuonu G."/>
            <person name="Ongeri F."/>
            <person name="Patil S."/>
            <person name="Petrosino J."/>
            <person name="Pham C."/>
            <person name="Pham P."/>
            <person name="Pu L.-L."/>
            <person name="Puazo M."/>
            <person name="Raj R."/>
            <person name="Reid J."/>
            <person name="Rouhana J."/>
            <person name="Saada N."/>
            <person name="Shang Y."/>
            <person name="Simmons D."/>
            <person name="Thornton R."/>
            <person name="Warren J."/>
            <person name="Weissenberger G."/>
            <person name="Zhang J."/>
            <person name="Zhang L."/>
            <person name="Zhou C."/>
            <person name="Zhu D."/>
            <person name="Muzny D."/>
            <person name="Worley K."/>
            <person name="Gibbs R."/>
        </authorList>
    </citation>
    <scope>NUCLEOTIDE SEQUENCE [LARGE SCALE GENOMIC DNA]</scope>
    <source>
        <strain evidence="4 5">ATCC 49957</strain>
    </source>
</reference>
<sequence length="152" mass="16666">MSETRSPRGSGRLVLDLRAGDRMLVNGAALQFKTRTSVMLSNRARFLFGKQIMSPEDARTPARRVYFAIQAAYIAEEEERDQYVGHARLLADEYAAATTSPTARNVLAQAIADLETGDCWEAMRRVRVLFAHDDAMLGEAALAAPVAAPRPG</sequence>
<dbReference type="GO" id="GO:0006402">
    <property type="term" value="P:mRNA catabolic process"/>
    <property type="evidence" value="ECO:0007669"/>
    <property type="project" value="InterPro"/>
</dbReference>
<dbReference type="GO" id="GO:0044781">
    <property type="term" value="P:bacterial-type flagellum organization"/>
    <property type="evidence" value="ECO:0007669"/>
    <property type="project" value="UniProtKB-KW"/>
</dbReference>
<evidence type="ECO:0000256" key="2">
    <source>
        <dbReference type="ARBA" id="ARBA00022795"/>
    </source>
</evidence>
<keyword evidence="2" id="KW-1005">Bacterial flagellum biogenesis</keyword>
<evidence type="ECO:0000313" key="5">
    <source>
        <dbReference type="Proteomes" id="UP000005324"/>
    </source>
</evidence>
<dbReference type="GO" id="GO:1902209">
    <property type="term" value="P:negative regulation of bacterial-type flagellum assembly"/>
    <property type="evidence" value="ECO:0007669"/>
    <property type="project" value="InterPro"/>
</dbReference>
<keyword evidence="4" id="KW-0282">Flagellum</keyword>
<keyword evidence="4" id="KW-0966">Cell projection</keyword>
<keyword evidence="5" id="KW-1185">Reference proteome</keyword>
<keyword evidence="3" id="KW-0694">RNA-binding</keyword>
<evidence type="ECO:0000313" key="4">
    <source>
        <dbReference type="EMBL" id="EFH10903.1"/>
    </source>
</evidence>
<keyword evidence="4" id="KW-0969">Cilium</keyword>
<dbReference type="Proteomes" id="UP000005324">
    <property type="component" value="Unassembled WGS sequence"/>
</dbReference>
<dbReference type="GO" id="GO:0048027">
    <property type="term" value="F:mRNA 5'-UTR binding"/>
    <property type="evidence" value="ECO:0007669"/>
    <property type="project" value="InterPro"/>
</dbReference>
<dbReference type="RefSeq" id="WP_007001907.1">
    <property type="nucleotide sequence ID" value="NZ_GG770777.1"/>
</dbReference>
<dbReference type="EMBL" id="ADVL01000616">
    <property type="protein sequence ID" value="EFH10903.1"/>
    <property type="molecule type" value="Genomic_DNA"/>
</dbReference>
<protein>
    <submittedName>
        <fullName evidence="4">Putative flagellar biosynthesis repressor FlbT</fullName>
    </submittedName>
</protein>
<name>D5RP65_9PROT</name>
<dbReference type="HOGENOM" id="CLU_130913_1_0_5"/>
<organism evidence="4 5">
    <name type="scientific">Pseudoroseomonas cervicalis ATCC 49957</name>
    <dbReference type="NCBI Taxonomy" id="525371"/>
    <lineage>
        <taxon>Bacteria</taxon>
        <taxon>Pseudomonadati</taxon>
        <taxon>Pseudomonadota</taxon>
        <taxon>Alphaproteobacteria</taxon>
        <taxon>Acetobacterales</taxon>
        <taxon>Roseomonadaceae</taxon>
        <taxon>Roseomonas</taxon>
    </lineage>
</organism>
<dbReference type="AlphaFoldDB" id="D5RP65"/>
<proteinExistence type="predicted"/>
<dbReference type="OrthoDB" id="8561314at2"/>
<evidence type="ECO:0000256" key="1">
    <source>
        <dbReference type="ARBA" id="ARBA00022491"/>
    </source>
</evidence>
<keyword evidence="1" id="KW-0678">Repressor</keyword>
<accession>D5RP65</accession>